<evidence type="ECO:0000313" key="3">
    <source>
        <dbReference type="Proteomes" id="UP000192578"/>
    </source>
</evidence>
<gene>
    <name evidence="2" type="ORF">BV898_07006</name>
</gene>
<feature type="compositionally biased region" description="Basic and acidic residues" evidence="1">
    <location>
        <begin position="47"/>
        <end position="59"/>
    </location>
</feature>
<evidence type="ECO:0000256" key="1">
    <source>
        <dbReference type="SAM" id="MobiDB-lite"/>
    </source>
</evidence>
<evidence type="ECO:0000313" key="2">
    <source>
        <dbReference type="EMBL" id="OQV18947.1"/>
    </source>
</evidence>
<protein>
    <submittedName>
        <fullName evidence="2">Uncharacterized protein</fullName>
    </submittedName>
</protein>
<dbReference type="AlphaFoldDB" id="A0A1W0WUW5"/>
<reference evidence="3" key="1">
    <citation type="submission" date="2017-01" db="EMBL/GenBank/DDBJ databases">
        <title>Comparative genomics of anhydrobiosis in the tardigrade Hypsibius dujardini.</title>
        <authorList>
            <person name="Yoshida Y."/>
            <person name="Koutsovoulos G."/>
            <person name="Laetsch D."/>
            <person name="Stevens L."/>
            <person name="Kumar S."/>
            <person name="Horikawa D."/>
            <person name="Ishino K."/>
            <person name="Komine S."/>
            <person name="Tomita M."/>
            <person name="Blaxter M."/>
            <person name="Arakawa K."/>
        </authorList>
    </citation>
    <scope>NUCLEOTIDE SEQUENCE [LARGE SCALE GENOMIC DNA]</scope>
    <source>
        <strain evidence="3">Z151</strain>
    </source>
</reference>
<feature type="region of interest" description="Disordered" evidence="1">
    <location>
        <begin position="85"/>
        <end position="125"/>
    </location>
</feature>
<organism evidence="2 3">
    <name type="scientific">Hypsibius exemplaris</name>
    <name type="common">Freshwater tardigrade</name>
    <dbReference type="NCBI Taxonomy" id="2072580"/>
    <lineage>
        <taxon>Eukaryota</taxon>
        <taxon>Metazoa</taxon>
        <taxon>Ecdysozoa</taxon>
        <taxon>Tardigrada</taxon>
        <taxon>Eutardigrada</taxon>
        <taxon>Parachela</taxon>
        <taxon>Hypsibioidea</taxon>
        <taxon>Hypsibiidae</taxon>
        <taxon>Hypsibius</taxon>
    </lineage>
</organism>
<name>A0A1W0WUW5_HYPEX</name>
<dbReference type="EMBL" id="MTYJ01000044">
    <property type="protein sequence ID" value="OQV18947.1"/>
    <property type="molecule type" value="Genomic_DNA"/>
</dbReference>
<feature type="compositionally biased region" description="Polar residues" evidence="1">
    <location>
        <begin position="108"/>
        <end position="125"/>
    </location>
</feature>
<keyword evidence="3" id="KW-1185">Reference proteome</keyword>
<proteinExistence type="predicted"/>
<comment type="caution">
    <text evidence="2">The sequence shown here is derived from an EMBL/GenBank/DDBJ whole genome shotgun (WGS) entry which is preliminary data.</text>
</comment>
<feature type="region of interest" description="Disordered" evidence="1">
    <location>
        <begin position="39"/>
        <end position="59"/>
    </location>
</feature>
<dbReference type="Proteomes" id="UP000192578">
    <property type="component" value="Unassembled WGS sequence"/>
</dbReference>
<accession>A0A1W0WUW5</accession>
<sequence>MEDRCTKSKNGIQNGVETEVVVALRPSIEVGLLSGAKAKAQSMGLEDDVKNESDDNEKDDTKFAKNTLHFAAEPTAWTIRFTRRISPPSTRSASSSALARESIEATPGVTSATHTEVEVSASTFR</sequence>
<feature type="compositionally biased region" description="Low complexity" evidence="1">
    <location>
        <begin position="85"/>
        <end position="100"/>
    </location>
</feature>